<dbReference type="InterPro" id="IPR035897">
    <property type="entry name" value="Toll_tir_struct_dom_sf"/>
</dbReference>
<feature type="domain" description="TIR" evidence="1">
    <location>
        <begin position="138"/>
        <end position="258"/>
    </location>
</feature>
<proteinExistence type="predicted"/>
<dbReference type="Pfam" id="PF13676">
    <property type="entry name" value="TIR_2"/>
    <property type="match status" value="1"/>
</dbReference>
<dbReference type="SUPFAM" id="SSF52200">
    <property type="entry name" value="Toll/Interleukin receptor TIR domain"/>
    <property type="match status" value="1"/>
</dbReference>
<gene>
    <name evidence="2" type="ORF">S03H2_53419</name>
</gene>
<comment type="caution">
    <text evidence="2">The sequence shown here is derived from an EMBL/GenBank/DDBJ whole genome shotgun (WGS) entry which is preliminary data.</text>
</comment>
<dbReference type="GO" id="GO:0007165">
    <property type="term" value="P:signal transduction"/>
    <property type="evidence" value="ECO:0007669"/>
    <property type="project" value="InterPro"/>
</dbReference>
<sequence>HYSRTKATKLIYNDDFIPVLPELLKGNIEMRIPIKYKIEYDSGPRGIDIIYNNIGDVFSKIVWRKGGLVWLLPEFHRNDVALSYILQELDHLRRFVLNIVITGQVSPRPKPKSVIIGLDDNDLPKKAEILNEVDKKSPDWDFFICHAHKDKNAVVKPICNALVEKGFSVWLDELILKVGDSLRRKIEEGLRKSKFGIVILSPDFFAKKWPQDELDGLYALEQDGKKRILPIWYNIDEPGVRKYSPILAGRIAAKFDEG</sequence>
<organism evidence="2">
    <name type="scientific">marine sediment metagenome</name>
    <dbReference type="NCBI Taxonomy" id="412755"/>
    <lineage>
        <taxon>unclassified sequences</taxon>
        <taxon>metagenomes</taxon>
        <taxon>ecological metagenomes</taxon>
    </lineage>
</organism>
<evidence type="ECO:0000259" key="1">
    <source>
        <dbReference type="PROSITE" id="PS50104"/>
    </source>
</evidence>
<protein>
    <recommendedName>
        <fullName evidence="1">TIR domain-containing protein</fullName>
    </recommendedName>
</protein>
<dbReference type="InterPro" id="IPR000157">
    <property type="entry name" value="TIR_dom"/>
</dbReference>
<feature type="non-terminal residue" evidence="2">
    <location>
        <position position="1"/>
    </location>
</feature>
<dbReference type="AlphaFoldDB" id="X1JVK4"/>
<dbReference type="PROSITE" id="PS50104">
    <property type="entry name" value="TIR"/>
    <property type="match status" value="1"/>
</dbReference>
<reference evidence="2" key="1">
    <citation type="journal article" date="2014" name="Front. Microbiol.">
        <title>High frequency of phylogenetically diverse reductive dehalogenase-homologous genes in deep subseafloor sedimentary metagenomes.</title>
        <authorList>
            <person name="Kawai M."/>
            <person name="Futagami T."/>
            <person name="Toyoda A."/>
            <person name="Takaki Y."/>
            <person name="Nishi S."/>
            <person name="Hori S."/>
            <person name="Arai W."/>
            <person name="Tsubouchi T."/>
            <person name="Morono Y."/>
            <person name="Uchiyama I."/>
            <person name="Ito T."/>
            <person name="Fujiyama A."/>
            <person name="Inagaki F."/>
            <person name="Takami H."/>
        </authorList>
    </citation>
    <scope>NUCLEOTIDE SEQUENCE</scope>
    <source>
        <strain evidence="2">Expedition CK06-06</strain>
    </source>
</reference>
<evidence type="ECO:0000313" key="2">
    <source>
        <dbReference type="EMBL" id="GAH73818.1"/>
    </source>
</evidence>
<accession>X1JVK4</accession>
<feature type="non-terminal residue" evidence="2">
    <location>
        <position position="258"/>
    </location>
</feature>
<dbReference type="EMBL" id="BARU01034000">
    <property type="protein sequence ID" value="GAH73818.1"/>
    <property type="molecule type" value="Genomic_DNA"/>
</dbReference>
<name>X1JVK4_9ZZZZ</name>
<dbReference type="Gene3D" id="3.40.50.10140">
    <property type="entry name" value="Toll/interleukin-1 receptor homology (TIR) domain"/>
    <property type="match status" value="1"/>
</dbReference>